<evidence type="ECO:0000256" key="7">
    <source>
        <dbReference type="SAM" id="SignalP"/>
    </source>
</evidence>
<dbReference type="GO" id="GO:0020037">
    <property type="term" value="F:heme binding"/>
    <property type="evidence" value="ECO:0007669"/>
    <property type="project" value="InterPro"/>
</dbReference>
<reference evidence="8 9" key="1">
    <citation type="journal article" date="2023" name="Int. J. Mol. Sci.">
        <title>De Novo Assembly and Annotation of 11 Diverse Shrub Willow (Salix) Genomes Reveals Novel Gene Organization in Sex-Linked Regions.</title>
        <authorList>
            <person name="Hyden B."/>
            <person name="Feng K."/>
            <person name="Yates T.B."/>
            <person name="Jawdy S."/>
            <person name="Cereghino C."/>
            <person name="Smart L.B."/>
            <person name="Muchero W."/>
        </authorList>
    </citation>
    <scope>NUCLEOTIDE SEQUENCE [LARGE SCALE GENOMIC DNA]</scope>
    <source>
        <tissue evidence="8">Shoot tip</tissue>
    </source>
</reference>
<protein>
    <recommendedName>
        <fullName evidence="10">Cytochrome P450</fullName>
    </recommendedName>
</protein>
<evidence type="ECO:0000256" key="1">
    <source>
        <dbReference type="ARBA" id="ARBA00001971"/>
    </source>
</evidence>
<dbReference type="Pfam" id="PF00067">
    <property type="entry name" value="p450"/>
    <property type="match status" value="1"/>
</dbReference>
<evidence type="ECO:0000256" key="5">
    <source>
        <dbReference type="ARBA" id="ARBA00023002"/>
    </source>
</evidence>
<comment type="caution">
    <text evidence="8">The sequence shown here is derived from an EMBL/GenBank/DDBJ whole genome shotgun (WGS) entry which is preliminary data.</text>
</comment>
<dbReference type="GO" id="GO:0016705">
    <property type="term" value="F:oxidoreductase activity, acting on paired donors, with incorporation or reduction of molecular oxygen"/>
    <property type="evidence" value="ECO:0007669"/>
    <property type="project" value="InterPro"/>
</dbReference>
<evidence type="ECO:0000256" key="6">
    <source>
        <dbReference type="ARBA" id="ARBA00023004"/>
    </source>
</evidence>
<evidence type="ECO:0000256" key="3">
    <source>
        <dbReference type="ARBA" id="ARBA00022617"/>
    </source>
</evidence>
<dbReference type="AlphaFoldDB" id="A0AAD6P6G6"/>
<keyword evidence="3" id="KW-0349">Heme</keyword>
<comment type="similarity">
    <text evidence="2">Belongs to the cytochrome P450 family.</text>
</comment>
<gene>
    <name evidence="8" type="ORF">OIU84_001153</name>
</gene>
<dbReference type="PANTHER" id="PTHR47950">
    <property type="entry name" value="CYTOCHROME P450, FAMILY 76, SUBFAMILY C, POLYPEPTIDE 5-RELATED"/>
    <property type="match status" value="1"/>
</dbReference>
<organism evidence="8 9">
    <name type="scientific">Salix udensis</name>
    <dbReference type="NCBI Taxonomy" id="889485"/>
    <lineage>
        <taxon>Eukaryota</taxon>
        <taxon>Viridiplantae</taxon>
        <taxon>Streptophyta</taxon>
        <taxon>Embryophyta</taxon>
        <taxon>Tracheophyta</taxon>
        <taxon>Spermatophyta</taxon>
        <taxon>Magnoliopsida</taxon>
        <taxon>eudicotyledons</taxon>
        <taxon>Gunneridae</taxon>
        <taxon>Pentapetalae</taxon>
        <taxon>rosids</taxon>
        <taxon>fabids</taxon>
        <taxon>Malpighiales</taxon>
        <taxon>Salicaceae</taxon>
        <taxon>Saliceae</taxon>
        <taxon>Salix</taxon>
    </lineage>
</organism>
<proteinExistence type="inferred from homology"/>
<evidence type="ECO:0000256" key="4">
    <source>
        <dbReference type="ARBA" id="ARBA00022723"/>
    </source>
</evidence>
<evidence type="ECO:0000313" key="9">
    <source>
        <dbReference type="Proteomes" id="UP001162972"/>
    </source>
</evidence>
<dbReference type="Proteomes" id="UP001162972">
    <property type="component" value="Chromosome 12"/>
</dbReference>
<keyword evidence="6" id="KW-0408">Iron</keyword>
<dbReference type="EMBL" id="JAPFFJ010000010">
    <property type="protein sequence ID" value="KAJ6417716.1"/>
    <property type="molecule type" value="Genomic_DNA"/>
</dbReference>
<comment type="cofactor">
    <cofactor evidence="1">
        <name>heme</name>
        <dbReference type="ChEBI" id="CHEBI:30413"/>
    </cofactor>
</comment>
<dbReference type="SUPFAM" id="SSF48264">
    <property type="entry name" value="Cytochrome P450"/>
    <property type="match status" value="1"/>
</dbReference>
<keyword evidence="4" id="KW-0479">Metal-binding</keyword>
<dbReference type="GO" id="GO:0005506">
    <property type="term" value="F:iron ion binding"/>
    <property type="evidence" value="ECO:0007669"/>
    <property type="project" value="InterPro"/>
</dbReference>
<dbReference type="InterPro" id="IPR001128">
    <property type="entry name" value="Cyt_P450"/>
</dbReference>
<keyword evidence="7" id="KW-0732">Signal</keyword>
<dbReference type="GO" id="GO:0004497">
    <property type="term" value="F:monooxygenase activity"/>
    <property type="evidence" value="ECO:0007669"/>
    <property type="project" value="InterPro"/>
</dbReference>
<keyword evidence="5" id="KW-0560">Oxidoreductase</keyword>
<sequence>MFPWQKLRKFTGPLISLRLGTQLLVVGSSAEAAAEILKTHDRFLSGRHVPQVIPRDSHVLRRLALIWSPECMDTWRLLRGLCRAELFSAKAIESNASLREKKVGELMDFLGAREGEVVSIGEVVFSTVFNTVSNLLFSNDLARLEEKGMARLDPQRLRRQLANLIEGTFARWTINVKERRSSFVHDSPKRDFLDVFLANGFDDDQINWISAELFSAGTDTICHDIRVGDVRATEEQRSYEES</sequence>
<keyword evidence="9" id="KW-1185">Reference proteome</keyword>
<evidence type="ECO:0000313" key="8">
    <source>
        <dbReference type="EMBL" id="KAJ6417716.1"/>
    </source>
</evidence>
<feature type="signal peptide" evidence="7">
    <location>
        <begin position="1"/>
        <end position="22"/>
    </location>
</feature>
<evidence type="ECO:0008006" key="10">
    <source>
        <dbReference type="Google" id="ProtNLM"/>
    </source>
</evidence>
<dbReference type="PANTHER" id="PTHR47950:SF49">
    <property type="entry name" value="CYTOCHROME P450"/>
    <property type="match status" value="1"/>
</dbReference>
<feature type="chain" id="PRO_5042179756" description="Cytochrome P450" evidence="7">
    <location>
        <begin position="23"/>
        <end position="242"/>
    </location>
</feature>
<accession>A0AAD6P6G6</accession>
<dbReference type="Gene3D" id="1.10.630.10">
    <property type="entry name" value="Cytochrome P450"/>
    <property type="match status" value="1"/>
</dbReference>
<evidence type="ECO:0000256" key="2">
    <source>
        <dbReference type="ARBA" id="ARBA00010617"/>
    </source>
</evidence>
<dbReference type="InterPro" id="IPR036396">
    <property type="entry name" value="Cyt_P450_sf"/>
</dbReference>
<name>A0AAD6P6G6_9ROSI</name>